<dbReference type="PRINTS" id="PR00598">
    <property type="entry name" value="HTHMARR"/>
</dbReference>
<name>A0ABU0F8T8_9HYPH</name>
<dbReference type="EMBL" id="JAUSVK010000001">
    <property type="protein sequence ID" value="MDQ0390782.1"/>
    <property type="molecule type" value="Genomic_DNA"/>
</dbReference>
<sequence length="164" mass="17829">MRHPASKTIGYQLIHVARLHRARTAKLLESLGLFPGQEQVLEALSGREAISMSELAEMLRVRPPTASKTIARLSAAGLIERKLSDGDGRVVRVALTAAGRDKATAIAALAIDIEAEATSHLDGKERKRLRKLLRRVEKGFRHAQGSEMEADEDEAADEGDADEA</sequence>
<dbReference type="SMART" id="SM00347">
    <property type="entry name" value="HTH_MARR"/>
    <property type="match status" value="1"/>
</dbReference>
<proteinExistence type="predicted"/>
<dbReference type="PROSITE" id="PS50995">
    <property type="entry name" value="HTH_MARR_2"/>
    <property type="match status" value="1"/>
</dbReference>
<evidence type="ECO:0000256" key="4">
    <source>
        <dbReference type="SAM" id="MobiDB-lite"/>
    </source>
</evidence>
<comment type="caution">
    <text evidence="6">The sequence shown here is derived from an EMBL/GenBank/DDBJ whole genome shotgun (WGS) entry which is preliminary data.</text>
</comment>
<dbReference type="PANTHER" id="PTHR42756:SF1">
    <property type="entry name" value="TRANSCRIPTIONAL REPRESSOR OF EMRAB OPERON"/>
    <property type="match status" value="1"/>
</dbReference>
<keyword evidence="3" id="KW-0804">Transcription</keyword>
<evidence type="ECO:0000259" key="5">
    <source>
        <dbReference type="PROSITE" id="PS50995"/>
    </source>
</evidence>
<reference evidence="6 7" key="1">
    <citation type="submission" date="2023-07" db="EMBL/GenBank/DDBJ databases">
        <title>Genomic Encyclopedia of Type Strains, Phase IV (KMG-IV): sequencing the most valuable type-strain genomes for metagenomic binning, comparative biology and taxonomic classification.</title>
        <authorList>
            <person name="Goeker M."/>
        </authorList>
    </citation>
    <scope>NUCLEOTIDE SEQUENCE [LARGE SCALE GENOMIC DNA]</scope>
    <source>
        <strain evidence="6 7">DSM 5896</strain>
    </source>
</reference>
<evidence type="ECO:0000313" key="7">
    <source>
        <dbReference type="Proteomes" id="UP001237448"/>
    </source>
</evidence>
<feature type="domain" description="HTH marR-type" evidence="5">
    <location>
        <begin position="6"/>
        <end position="138"/>
    </location>
</feature>
<keyword evidence="7" id="KW-1185">Reference proteome</keyword>
<protein>
    <submittedName>
        <fullName evidence="6">DNA-binding MarR family transcriptional regulator</fullName>
    </submittedName>
</protein>
<dbReference type="InterPro" id="IPR036390">
    <property type="entry name" value="WH_DNA-bd_sf"/>
</dbReference>
<evidence type="ECO:0000256" key="3">
    <source>
        <dbReference type="ARBA" id="ARBA00023163"/>
    </source>
</evidence>
<dbReference type="GO" id="GO:0003677">
    <property type="term" value="F:DNA binding"/>
    <property type="evidence" value="ECO:0007669"/>
    <property type="project" value="UniProtKB-KW"/>
</dbReference>
<dbReference type="Pfam" id="PF12802">
    <property type="entry name" value="MarR_2"/>
    <property type="match status" value="1"/>
</dbReference>
<evidence type="ECO:0000256" key="1">
    <source>
        <dbReference type="ARBA" id="ARBA00023015"/>
    </source>
</evidence>
<accession>A0ABU0F8T8</accession>
<gene>
    <name evidence="6" type="ORF">J3R73_000574</name>
</gene>
<feature type="region of interest" description="Disordered" evidence="4">
    <location>
        <begin position="140"/>
        <end position="164"/>
    </location>
</feature>
<keyword evidence="2 6" id="KW-0238">DNA-binding</keyword>
<dbReference type="InterPro" id="IPR000835">
    <property type="entry name" value="HTH_MarR-typ"/>
</dbReference>
<dbReference type="Proteomes" id="UP001237448">
    <property type="component" value="Unassembled WGS sequence"/>
</dbReference>
<keyword evidence="1" id="KW-0805">Transcription regulation</keyword>
<organism evidence="6 7">
    <name type="scientific">Labrys monachus</name>
    <dbReference type="NCBI Taxonomy" id="217067"/>
    <lineage>
        <taxon>Bacteria</taxon>
        <taxon>Pseudomonadati</taxon>
        <taxon>Pseudomonadota</taxon>
        <taxon>Alphaproteobacteria</taxon>
        <taxon>Hyphomicrobiales</taxon>
        <taxon>Xanthobacteraceae</taxon>
        <taxon>Labrys</taxon>
    </lineage>
</organism>
<dbReference type="PANTHER" id="PTHR42756">
    <property type="entry name" value="TRANSCRIPTIONAL REGULATOR, MARR"/>
    <property type="match status" value="1"/>
</dbReference>
<dbReference type="RefSeq" id="WP_307422190.1">
    <property type="nucleotide sequence ID" value="NZ_JAUSVK010000001.1"/>
</dbReference>
<evidence type="ECO:0000256" key="2">
    <source>
        <dbReference type="ARBA" id="ARBA00023125"/>
    </source>
</evidence>
<dbReference type="SUPFAM" id="SSF46785">
    <property type="entry name" value="Winged helix' DNA-binding domain"/>
    <property type="match status" value="1"/>
</dbReference>
<dbReference type="InterPro" id="IPR036388">
    <property type="entry name" value="WH-like_DNA-bd_sf"/>
</dbReference>
<evidence type="ECO:0000313" key="6">
    <source>
        <dbReference type="EMBL" id="MDQ0390782.1"/>
    </source>
</evidence>
<feature type="compositionally biased region" description="Acidic residues" evidence="4">
    <location>
        <begin position="148"/>
        <end position="164"/>
    </location>
</feature>
<dbReference type="Gene3D" id="1.10.10.10">
    <property type="entry name" value="Winged helix-like DNA-binding domain superfamily/Winged helix DNA-binding domain"/>
    <property type="match status" value="1"/>
</dbReference>